<dbReference type="Proteomes" id="UP001058124">
    <property type="component" value="Unassembled WGS sequence"/>
</dbReference>
<evidence type="ECO:0000313" key="2">
    <source>
        <dbReference type="Proteomes" id="UP001058124"/>
    </source>
</evidence>
<organism evidence="1 2">
    <name type="scientific">Leminorella grimontii</name>
    <dbReference type="NCBI Taxonomy" id="82981"/>
    <lineage>
        <taxon>Bacteria</taxon>
        <taxon>Pseudomonadati</taxon>
        <taxon>Pseudomonadota</taxon>
        <taxon>Gammaproteobacteria</taxon>
        <taxon>Enterobacterales</taxon>
        <taxon>Budviciaceae</taxon>
        <taxon>Leminorella</taxon>
    </lineage>
</organism>
<gene>
    <name evidence="1" type="ORF">SOASR030_36530</name>
</gene>
<dbReference type="AlphaFoldDB" id="A0AAV5N9I9"/>
<proteinExistence type="predicted"/>
<accession>A0AAV5N9I9</accession>
<comment type="caution">
    <text evidence="1">The sequence shown here is derived from an EMBL/GenBank/DDBJ whole genome shotgun (WGS) entry which is preliminary data.</text>
</comment>
<dbReference type="EMBL" id="BRLH01000018">
    <property type="protein sequence ID" value="GKX57541.1"/>
    <property type="molecule type" value="Genomic_DNA"/>
</dbReference>
<evidence type="ECO:0000313" key="1">
    <source>
        <dbReference type="EMBL" id="GKX57541.1"/>
    </source>
</evidence>
<name>A0AAV5N9I9_9GAMM</name>
<sequence length="358" mass="41107">MYLGTIGAQSVVVELSVEDEPNVTGRYFYQRYRNDIALSGVRSADGSFTLYENRQVEKNPSAMTLSPGSDGSLKGEWRGVGGKRLVVNLTPQPQLEGHKDDTLYLQALRRENPYDYQRIAASSLMKEREQTFMGYRLQWWREPVSGIRLFSVLSGYPQASLKKINAHLRDRLWKEVVNYHSCLYGGLQTSVGQADFTQTVTPTYFSENVLSAKVFTHFYCGGAHPDFGDFPINLDVKQARELSLEDVLWLGKGEPVYYDAQGSSNSTFSDFSDYRSHILAPWLVKKMSELHPKSMLKNEECDYHTQEYWAFVNWHFTSEGILFSPSFPRVARSCEYPEWATIPYREIKRHPGRFSFSD</sequence>
<keyword evidence="2" id="KW-1185">Reference proteome</keyword>
<protein>
    <submittedName>
        <fullName evidence="1">Uncharacterized protein</fullName>
    </submittedName>
</protein>
<dbReference type="RefSeq" id="WP_051155805.1">
    <property type="nucleotide sequence ID" value="NZ_CAADJC010000002.1"/>
</dbReference>
<reference evidence="1" key="1">
    <citation type="submission" date="2022-06" db="EMBL/GenBank/DDBJ databases">
        <title>Draft genome sequences of Leminorella grimontii str. JCM5902.</title>
        <authorList>
            <person name="Wakabayashi Y."/>
            <person name="Kojima K."/>
        </authorList>
    </citation>
    <scope>NUCLEOTIDE SEQUENCE</scope>
    <source>
        <strain evidence="1">JCM 5902</strain>
    </source>
</reference>